<organism evidence="3 4">
    <name type="scientific">Caulobacter segnis</name>
    <dbReference type="NCBI Taxonomy" id="88688"/>
    <lineage>
        <taxon>Bacteria</taxon>
        <taxon>Pseudomonadati</taxon>
        <taxon>Pseudomonadota</taxon>
        <taxon>Alphaproteobacteria</taxon>
        <taxon>Caulobacterales</taxon>
        <taxon>Caulobacteraceae</taxon>
        <taxon>Caulobacter</taxon>
    </lineage>
</organism>
<protein>
    <submittedName>
        <fullName evidence="3">SRPBCC domain-containing protein</fullName>
    </submittedName>
</protein>
<gene>
    <name evidence="3" type="ORF">MZV50_20465</name>
</gene>
<proteinExistence type="inferred from homology"/>
<comment type="similarity">
    <text evidence="1">Belongs to the AHA1 family.</text>
</comment>
<evidence type="ECO:0000259" key="2">
    <source>
        <dbReference type="Pfam" id="PF08327"/>
    </source>
</evidence>
<accession>A0ABY4ZQ59</accession>
<dbReference type="Pfam" id="PF08327">
    <property type="entry name" value="AHSA1"/>
    <property type="match status" value="1"/>
</dbReference>
<evidence type="ECO:0000313" key="3">
    <source>
        <dbReference type="EMBL" id="USQ94913.1"/>
    </source>
</evidence>
<keyword evidence="4" id="KW-1185">Reference proteome</keyword>
<dbReference type="EMBL" id="CP096040">
    <property type="protein sequence ID" value="USQ94913.1"/>
    <property type="molecule type" value="Genomic_DNA"/>
</dbReference>
<dbReference type="Gene3D" id="3.30.530.20">
    <property type="match status" value="1"/>
</dbReference>
<feature type="domain" description="Activator of Hsp90 ATPase homologue 1/2-like C-terminal" evidence="2">
    <location>
        <begin position="19"/>
        <end position="149"/>
    </location>
</feature>
<dbReference type="Proteomes" id="UP001057520">
    <property type="component" value="Chromosome"/>
</dbReference>
<dbReference type="SUPFAM" id="SSF55961">
    <property type="entry name" value="Bet v1-like"/>
    <property type="match status" value="1"/>
</dbReference>
<sequence length="152" mass="17645">MTDTVLIQDDELVIERIFDAPRALVFRVWTRPEHLMKWWGPKTFEPIGVEQDFRVGGTYRFGMRSAEGREVWKSGVYQEIVPDERIVMTFKWDDGAWDVDNLVTVTFLTMASGRTLFRFHQAPFKTIAARDSHVGGWTSLLDKLTAYLETVQ</sequence>
<reference evidence="3 4" key="1">
    <citation type="submission" date="2022-04" db="EMBL/GenBank/DDBJ databases">
        <title>Genome sequence of soybean root-associated Caulobacter segnis RL271.</title>
        <authorList>
            <person name="Longley R."/>
            <person name="Bonito G."/>
            <person name="Trigodet F."/>
            <person name="Crosson S."/>
            <person name="Fiebig A."/>
        </authorList>
    </citation>
    <scope>NUCLEOTIDE SEQUENCE [LARGE SCALE GENOMIC DNA]</scope>
    <source>
        <strain evidence="3 4">RL271</strain>
    </source>
</reference>
<dbReference type="InterPro" id="IPR023393">
    <property type="entry name" value="START-like_dom_sf"/>
</dbReference>
<evidence type="ECO:0000256" key="1">
    <source>
        <dbReference type="ARBA" id="ARBA00006817"/>
    </source>
</evidence>
<dbReference type="InterPro" id="IPR013538">
    <property type="entry name" value="ASHA1/2-like_C"/>
</dbReference>
<name>A0ABY4ZQ59_9CAUL</name>
<evidence type="ECO:0000313" key="4">
    <source>
        <dbReference type="Proteomes" id="UP001057520"/>
    </source>
</evidence>